<feature type="compositionally biased region" description="Low complexity" evidence="2">
    <location>
        <begin position="455"/>
        <end position="464"/>
    </location>
</feature>
<feature type="domain" description="ARID" evidence="4">
    <location>
        <begin position="309"/>
        <end position="401"/>
    </location>
</feature>
<keyword evidence="6" id="KW-1185">Reference proteome</keyword>
<dbReference type="SUPFAM" id="SSF57756">
    <property type="entry name" value="Retrovirus zinc finger-like domains"/>
    <property type="match status" value="1"/>
</dbReference>
<dbReference type="PROSITE" id="PS50158">
    <property type="entry name" value="ZF_CCHC"/>
    <property type="match status" value="1"/>
</dbReference>
<dbReference type="AlphaFoldDB" id="A0A2U1P1K3"/>
<dbReference type="InterPro" id="IPR036875">
    <property type="entry name" value="Znf_CCHC_sf"/>
</dbReference>
<dbReference type="PROSITE" id="PS51011">
    <property type="entry name" value="ARID"/>
    <property type="match status" value="1"/>
</dbReference>
<dbReference type="PANTHER" id="PTHR46410:SF26">
    <property type="entry name" value="BULB-TYPE LECTIN DOMAIN-CONTAINING PROTEIN-RELATED"/>
    <property type="match status" value="1"/>
</dbReference>
<dbReference type="SMART" id="SM00343">
    <property type="entry name" value="ZnF_C2HC"/>
    <property type="match status" value="1"/>
</dbReference>
<comment type="caution">
    <text evidence="5">The sequence shown here is derived from an EMBL/GenBank/DDBJ whole genome shotgun (WGS) entry which is preliminary data.</text>
</comment>
<protein>
    <submittedName>
        <fullName evidence="5">ARID DNA-binding domain-containing protein</fullName>
    </submittedName>
</protein>
<dbReference type="InterPro" id="IPR054722">
    <property type="entry name" value="PolX-like_BBD"/>
</dbReference>
<organism evidence="5 6">
    <name type="scientific">Artemisia annua</name>
    <name type="common">Sweet wormwood</name>
    <dbReference type="NCBI Taxonomy" id="35608"/>
    <lineage>
        <taxon>Eukaryota</taxon>
        <taxon>Viridiplantae</taxon>
        <taxon>Streptophyta</taxon>
        <taxon>Embryophyta</taxon>
        <taxon>Tracheophyta</taxon>
        <taxon>Spermatophyta</taxon>
        <taxon>Magnoliopsida</taxon>
        <taxon>eudicotyledons</taxon>
        <taxon>Gunneridae</taxon>
        <taxon>Pentapetalae</taxon>
        <taxon>asterids</taxon>
        <taxon>campanulids</taxon>
        <taxon>Asterales</taxon>
        <taxon>Asteraceae</taxon>
        <taxon>Asteroideae</taxon>
        <taxon>Anthemideae</taxon>
        <taxon>Artemisiinae</taxon>
        <taxon>Artemisia</taxon>
    </lineage>
</organism>
<evidence type="ECO:0000256" key="1">
    <source>
        <dbReference type="PROSITE-ProRule" id="PRU00047"/>
    </source>
</evidence>
<keyword evidence="1" id="KW-0479">Metal-binding</keyword>
<reference evidence="5 6" key="1">
    <citation type="journal article" date="2018" name="Mol. Plant">
        <title>The genome of Artemisia annua provides insight into the evolution of Asteraceae family and artemisinin biosynthesis.</title>
        <authorList>
            <person name="Shen Q."/>
            <person name="Zhang L."/>
            <person name="Liao Z."/>
            <person name="Wang S."/>
            <person name="Yan T."/>
            <person name="Shi P."/>
            <person name="Liu M."/>
            <person name="Fu X."/>
            <person name="Pan Q."/>
            <person name="Wang Y."/>
            <person name="Lv Z."/>
            <person name="Lu X."/>
            <person name="Zhang F."/>
            <person name="Jiang W."/>
            <person name="Ma Y."/>
            <person name="Chen M."/>
            <person name="Hao X."/>
            <person name="Li L."/>
            <person name="Tang Y."/>
            <person name="Lv G."/>
            <person name="Zhou Y."/>
            <person name="Sun X."/>
            <person name="Brodelius P.E."/>
            <person name="Rose J.K.C."/>
            <person name="Tang K."/>
        </authorList>
    </citation>
    <scope>NUCLEOTIDE SEQUENCE [LARGE SCALE GENOMIC DNA]</scope>
    <source>
        <strain evidence="6">cv. Huhao1</strain>
        <tissue evidence="5">Leaf</tissue>
    </source>
</reference>
<accession>A0A2U1P1K3</accession>
<dbReference type="InterPro" id="IPR001878">
    <property type="entry name" value="Znf_CCHC"/>
</dbReference>
<dbReference type="Proteomes" id="UP000245207">
    <property type="component" value="Unassembled WGS sequence"/>
</dbReference>
<dbReference type="InterPro" id="IPR036431">
    <property type="entry name" value="ARID_dom_sf"/>
</dbReference>
<evidence type="ECO:0000313" key="5">
    <source>
        <dbReference type="EMBL" id="PWA79639.1"/>
    </source>
</evidence>
<name>A0A2U1P1K3_ARTAN</name>
<dbReference type="Gene3D" id="4.10.60.10">
    <property type="entry name" value="Zinc finger, CCHC-type"/>
    <property type="match status" value="1"/>
</dbReference>
<dbReference type="OrthoDB" id="1751533at2759"/>
<dbReference type="SUPFAM" id="SSF46774">
    <property type="entry name" value="ARID-like"/>
    <property type="match status" value="1"/>
</dbReference>
<dbReference type="Pfam" id="PF22936">
    <property type="entry name" value="Pol_BBD"/>
    <property type="match status" value="1"/>
</dbReference>
<feature type="region of interest" description="Disordered" evidence="2">
    <location>
        <begin position="451"/>
        <end position="477"/>
    </location>
</feature>
<dbReference type="GO" id="GO:0008270">
    <property type="term" value="F:zinc ion binding"/>
    <property type="evidence" value="ECO:0007669"/>
    <property type="project" value="UniProtKB-KW"/>
</dbReference>
<evidence type="ECO:0000256" key="2">
    <source>
        <dbReference type="SAM" id="MobiDB-lite"/>
    </source>
</evidence>
<evidence type="ECO:0000313" key="6">
    <source>
        <dbReference type="Proteomes" id="UP000245207"/>
    </source>
</evidence>
<dbReference type="Gene3D" id="1.10.150.60">
    <property type="entry name" value="ARID DNA-binding domain"/>
    <property type="match status" value="1"/>
</dbReference>
<feature type="domain" description="CCHC-type" evidence="3">
    <location>
        <begin position="100"/>
        <end position="113"/>
    </location>
</feature>
<feature type="region of interest" description="Disordered" evidence="2">
    <location>
        <begin position="17"/>
        <end position="39"/>
    </location>
</feature>
<proteinExistence type="predicted"/>
<keyword evidence="1" id="KW-0863">Zinc-finger</keyword>
<sequence>MVNTNYYIENKLSIPNLRSPTNSNKWHQSQNPGRNIQRSQTEFVQRQIKRNSEITMGNKIRQISKECKDMLKGKLEEIRVHNNNMTQKKAMVERHKNYICFKCKLRGHIARNCLTEVNFNKSASPGNTTHKPNIQIEYSDSIHLPTDYMVEGTDELDWNQIWYVSTKVNRHVCSNISLFSKLKEKFAVEKNEEQKKFIFIHGIGEVQIRIGNDILIIPGVHYTPKITLNILSASQMEAQGLELTFKGNRCIPTPMFKNPTDCTFDASKMNQRHNEYLEGYFRMISEGTHNKEEHNKEKADDYIISQNWNGFRENFMKAYQWFYSVYLKRSLPGPLPPKINGTEIHLMDLHKRIETLGGYLGVDFANKFSYIVEIFGLDKKDGQKIKECYNLYLNVFICFYKTARVSHEEAEGLASKGKEICQDGREDLVTRNYALNIQNTKKVEHFGVKLEDTSDSSQDNNNSTYEQGQSSKIKEGIIEGTDNKDDFEVIV</sequence>
<dbReference type="GO" id="GO:0003677">
    <property type="term" value="F:DNA binding"/>
    <property type="evidence" value="ECO:0007669"/>
    <property type="project" value="UniProtKB-KW"/>
</dbReference>
<evidence type="ECO:0000259" key="4">
    <source>
        <dbReference type="PROSITE" id="PS51011"/>
    </source>
</evidence>
<dbReference type="EMBL" id="PKPP01001829">
    <property type="protein sequence ID" value="PWA79639.1"/>
    <property type="molecule type" value="Genomic_DNA"/>
</dbReference>
<keyword evidence="5" id="KW-0238">DNA-binding</keyword>
<dbReference type="PANTHER" id="PTHR46410">
    <property type="entry name" value="AT-RICH INTERACTIVE DOMAIN-CONTAINING PROTEIN 2"/>
    <property type="match status" value="1"/>
</dbReference>
<gene>
    <name evidence="5" type="ORF">CTI12_AA203590</name>
</gene>
<dbReference type="InterPro" id="IPR001606">
    <property type="entry name" value="ARID_dom"/>
</dbReference>
<evidence type="ECO:0000259" key="3">
    <source>
        <dbReference type="PROSITE" id="PS50158"/>
    </source>
</evidence>
<keyword evidence="1" id="KW-0862">Zinc</keyword>
<dbReference type="Pfam" id="PF01388">
    <property type="entry name" value="ARID"/>
    <property type="match status" value="1"/>
</dbReference>